<keyword evidence="3" id="KW-1185">Reference proteome</keyword>
<gene>
    <name evidence="2" type="ORF">O0235_12570</name>
</gene>
<feature type="domain" description="DUF402" evidence="1">
    <location>
        <begin position="71"/>
        <end position="165"/>
    </location>
</feature>
<evidence type="ECO:0000259" key="1">
    <source>
        <dbReference type="Pfam" id="PF04167"/>
    </source>
</evidence>
<evidence type="ECO:0000313" key="3">
    <source>
        <dbReference type="Proteomes" id="UP001212803"/>
    </source>
</evidence>
<dbReference type="EMBL" id="CP115149">
    <property type="protein sequence ID" value="WBL35598.1"/>
    <property type="molecule type" value="Genomic_DNA"/>
</dbReference>
<proteinExistence type="predicted"/>
<sequence length="187" mass="20698">MGSGSNGISAAEYRAGPAAAMDVYLEQKVKPDGTVREYPTELLHLGRGFALVRFRMLRGGGPPDIPIAVPPGSVSLGYFWESRPYNLYRWRGPDGALLAHRFDAVADVVIGPERVNYRDLALDWWVLPGDVLLEEDREEFEALAAAGALSPRDRAAALAADREVHARYRHILDEAGRLEARYAPRRS</sequence>
<dbReference type="InterPro" id="IPR007295">
    <property type="entry name" value="DUF402"/>
</dbReference>
<dbReference type="Pfam" id="PF04167">
    <property type="entry name" value="DUF402"/>
    <property type="match status" value="1"/>
</dbReference>
<reference evidence="2 3" key="1">
    <citation type="journal article" date="2023" name="ISME J.">
        <title>Thermophilic Dehalococcoidia with unusual traits shed light on an unexpected past.</title>
        <authorList>
            <person name="Palmer M."/>
            <person name="Covington J.K."/>
            <person name="Zhou E.M."/>
            <person name="Thomas S.C."/>
            <person name="Habib N."/>
            <person name="Seymour C.O."/>
            <person name="Lai D."/>
            <person name="Johnston J."/>
            <person name="Hashimi A."/>
            <person name="Jiao J.Y."/>
            <person name="Muok A.R."/>
            <person name="Liu L."/>
            <person name="Xian W.D."/>
            <person name="Zhi X.Y."/>
            <person name="Li M.M."/>
            <person name="Silva L.P."/>
            <person name="Bowen B.P."/>
            <person name="Louie K."/>
            <person name="Briegel A."/>
            <person name="Pett-Ridge J."/>
            <person name="Weber P.K."/>
            <person name="Tocheva E.I."/>
            <person name="Woyke T."/>
            <person name="Northen T.R."/>
            <person name="Mayali X."/>
            <person name="Li W.J."/>
            <person name="Hedlund B.P."/>
        </authorList>
    </citation>
    <scope>NUCLEOTIDE SEQUENCE [LARGE SCALE GENOMIC DNA]</scope>
    <source>
        <strain evidence="2 3">YIM 72310</strain>
    </source>
</reference>
<organism evidence="2 3">
    <name type="scientific">Tepidiforma flava</name>
    <dbReference type="NCBI Taxonomy" id="3004094"/>
    <lineage>
        <taxon>Bacteria</taxon>
        <taxon>Bacillati</taxon>
        <taxon>Chloroflexota</taxon>
        <taxon>Tepidiformia</taxon>
        <taxon>Tepidiformales</taxon>
        <taxon>Tepidiformaceae</taxon>
        <taxon>Tepidiforma</taxon>
    </lineage>
</organism>
<dbReference type="RefSeq" id="WP_270056123.1">
    <property type="nucleotide sequence ID" value="NZ_CP115149.1"/>
</dbReference>
<dbReference type="Gene3D" id="2.40.380.10">
    <property type="entry name" value="FomD-like"/>
    <property type="match status" value="1"/>
</dbReference>
<evidence type="ECO:0000313" key="2">
    <source>
        <dbReference type="EMBL" id="WBL35598.1"/>
    </source>
</evidence>
<dbReference type="Proteomes" id="UP001212803">
    <property type="component" value="Chromosome"/>
</dbReference>
<name>A0ABY7M7J1_9CHLR</name>
<protein>
    <submittedName>
        <fullName evidence="2">DUF402 domain-containing protein</fullName>
    </submittedName>
</protein>
<dbReference type="InterPro" id="IPR035930">
    <property type="entry name" value="FomD-like_sf"/>
</dbReference>
<dbReference type="SUPFAM" id="SSF159234">
    <property type="entry name" value="FomD-like"/>
    <property type="match status" value="1"/>
</dbReference>
<accession>A0ABY7M7J1</accession>